<evidence type="ECO:0000313" key="2">
    <source>
        <dbReference type="EMBL" id="CRH02937.1"/>
    </source>
</evidence>
<dbReference type="EMBL" id="LN835309">
    <property type="protein sequence ID" value="CRH02937.1"/>
    <property type="molecule type" value="Genomic_DNA"/>
</dbReference>
<evidence type="ECO:0000313" key="3">
    <source>
        <dbReference type="Proteomes" id="UP000220158"/>
    </source>
</evidence>
<reference evidence="2 3" key="1">
    <citation type="submission" date="2015-04" db="EMBL/GenBank/DDBJ databases">
        <authorList>
            <consortium name="Pathogen Informatics"/>
        </authorList>
    </citation>
    <scope>NUCLEOTIDE SEQUENCE [LARGE SCALE GENOMIC DNA]</scope>
    <source>
        <strain evidence="2 3">SGS1</strain>
    </source>
</reference>
<gene>
    <name evidence="2" type="ORF">PRELSG_1467200</name>
</gene>
<dbReference type="KEGG" id="prel:PRELSG_1467200"/>
<dbReference type="Proteomes" id="UP000220158">
    <property type="component" value="Chromosome 14"/>
</dbReference>
<dbReference type="VEuPathDB" id="PlasmoDB:PRELSG_1467200"/>
<keyword evidence="3" id="KW-1185">Reference proteome</keyword>
<sequence>MNEISINKNENKLINKSNPSENDNFINNIINIPEIICRNGKKNEEKNFDYVNSINEAKKHQLDEKNLAKSNKIHCNNNKEFDRIKFDEMKNMNNYDIKCSKYVNSKNIKFYDKNYNFEDMTKNKIMNSDENSTLIDEQKHIISNNDLIKEQNAKNDFLKKALLLDYEKDLPFKNNQSIINNYKERTKVDNDKIILINENEKENIKNSTESIKICNKIPEKEIGYPNDKVVENSEEHKKDIKNKNDSIKIDIFYSSKSEKSLDESEENSSYDSFEDFYENICQSDVPLDFYKKFLNTKNSNFLESEYYLDSKNDATEEINILNNYIKNITENLQKSAPIDIDNKLINILSLSFLTFIDHVIYDSHIYALKNEFLQEVEMIKTKSKDEFNYKEYQKIEDLYNFIPDDNNKIKNRINNSNEKNSIINEKTFNDKFEKLTTNSSIINDNNIKEKHKENSNIKKSNDNERKKKKNISMIYNPDIINICLTNLYNQKLVDQITDKKKNSSQEVLTVNNNITISKNDNINAKNEDIPIDTKKIENLRNYDNNLGSEKKAEKKIFESENHIKEKTDEIKENINFNKSEDSLQTNLNDKLYQRKVIIKQINDKIKKNNSNMNKFMNYQKYSLEDIFDI</sequence>
<dbReference type="AlphaFoldDB" id="A0A1J1HBQ8"/>
<dbReference type="RefSeq" id="XP_028535457.1">
    <property type="nucleotide sequence ID" value="XM_028679777.1"/>
</dbReference>
<feature type="compositionally biased region" description="Basic and acidic residues" evidence="1">
    <location>
        <begin position="446"/>
        <end position="465"/>
    </location>
</feature>
<name>A0A1J1HBQ8_PLARL</name>
<evidence type="ECO:0000256" key="1">
    <source>
        <dbReference type="SAM" id="MobiDB-lite"/>
    </source>
</evidence>
<organism evidence="2 3">
    <name type="scientific">Plasmodium relictum</name>
    <dbReference type="NCBI Taxonomy" id="85471"/>
    <lineage>
        <taxon>Eukaryota</taxon>
        <taxon>Sar</taxon>
        <taxon>Alveolata</taxon>
        <taxon>Apicomplexa</taxon>
        <taxon>Aconoidasida</taxon>
        <taxon>Haemosporida</taxon>
        <taxon>Plasmodiidae</taxon>
        <taxon>Plasmodium</taxon>
        <taxon>Plasmodium (Haemamoeba)</taxon>
    </lineage>
</organism>
<accession>A0A1J1HBQ8</accession>
<protein>
    <submittedName>
        <fullName evidence="2">Uncharacterized protein</fullName>
    </submittedName>
</protein>
<dbReference type="OrthoDB" id="372836at2759"/>
<dbReference type="GeneID" id="39739104"/>
<feature type="region of interest" description="Disordered" evidence="1">
    <location>
        <begin position="444"/>
        <end position="469"/>
    </location>
</feature>
<proteinExistence type="predicted"/>
<dbReference type="OMA" id="QRYDYES"/>